<accession>A0A1Y6LH19</accession>
<dbReference type="InterPro" id="IPR035925">
    <property type="entry name" value="BSD_dom_sf"/>
</dbReference>
<dbReference type="AlphaFoldDB" id="A0A1Y6LH19"/>
<feature type="domain" description="BSD" evidence="2">
    <location>
        <begin position="261"/>
        <end position="313"/>
    </location>
</feature>
<dbReference type="InterPro" id="IPR051494">
    <property type="entry name" value="BSD_domain-containing"/>
</dbReference>
<gene>
    <name evidence="3" type="ORF">ZT1A5_G5144</name>
</gene>
<dbReference type="GO" id="GO:0005737">
    <property type="term" value="C:cytoplasm"/>
    <property type="evidence" value="ECO:0007669"/>
    <property type="project" value="TreeGrafter"/>
</dbReference>
<evidence type="ECO:0000313" key="3">
    <source>
        <dbReference type="EMBL" id="SMY23704.1"/>
    </source>
</evidence>
<sequence>MDVAYDHIQKDALDPSEQPEGNTETPRANTTSNLNTEFSQAFKAVSSSPWGAKLNGWFSQAVEQSSTFYQDLSKEVSETSTQASKGLSRVAEEVANRTAALKLDSTAPGPEVRVPGEEAVPGVTFVEAEGEGSSQERSENLSADIVKEAGSLVASFRSTAAARLKDLQKAEDAADEALLKFGTNIRSFLRDAVSITAPEDGDGKTALGTDGLGNEVLFETQESGTGKKVFHTTRLDAQLHAIHSSAGSFTDEPQGQEWEEWEKTFDVEARTAEIAKDLEKFEELRRAMERLVPEKVDYKTFWLRYYFLRRAVEEDEKRRREVLKGATADPEEEVAWDDDDDEEDDKSATPNKISSVSHKASASTTTITAPTTTDNATLKPISPRRSDEENRSVADSEASYDLVSGATSRAQGSPKEAKTEGKDESDDDDDDWE</sequence>
<dbReference type="SUPFAM" id="SSF140383">
    <property type="entry name" value="BSD domain-like"/>
    <property type="match status" value="1"/>
</dbReference>
<feature type="compositionally biased region" description="Polar residues" evidence="1">
    <location>
        <begin position="348"/>
        <end position="358"/>
    </location>
</feature>
<dbReference type="EMBL" id="LT882679">
    <property type="protein sequence ID" value="SMY23704.1"/>
    <property type="molecule type" value="Genomic_DNA"/>
</dbReference>
<feature type="compositionally biased region" description="Acidic residues" evidence="1">
    <location>
        <begin position="329"/>
        <end position="345"/>
    </location>
</feature>
<name>A0A1Y6LH19_ZYMTR</name>
<evidence type="ECO:0000313" key="4">
    <source>
        <dbReference type="Proteomes" id="UP000215453"/>
    </source>
</evidence>
<feature type="compositionally biased region" description="Acidic residues" evidence="1">
    <location>
        <begin position="423"/>
        <end position="433"/>
    </location>
</feature>
<feature type="region of interest" description="Disordered" evidence="1">
    <location>
        <begin position="1"/>
        <end position="35"/>
    </location>
</feature>
<proteinExistence type="predicted"/>
<feature type="compositionally biased region" description="Polar residues" evidence="1">
    <location>
        <begin position="19"/>
        <end position="35"/>
    </location>
</feature>
<evidence type="ECO:0000256" key="1">
    <source>
        <dbReference type="SAM" id="MobiDB-lite"/>
    </source>
</evidence>
<dbReference type="Gene3D" id="1.10.3970.10">
    <property type="entry name" value="BSD domain"/>
    <property type="match status" value="1"/>
</dbReference>
<feature type="region of interest" description="Disordered" evidence="1">
    <location>
        <begin position="318"/>
        <end position="433"/>
    </location>
</feature>
<dbReference type="Proteomes" id="UP000215453">
    <property type="component" value="Chromosome 4"/>
</dbReference>
<feature type="compositionally biased region" description="Low complexity" evidence="1">
    <location>
        <begin position="360"/>
        <end position="377"/>
    </location>
</feature>
<dbReference type="PANTHER" id="PTHR16019">
    <property type="entry name" value="SYNAPSE-ASSOCIATED PROTEIN"/>
    <property type="match status" value="1"/>
</dbReference>
<dbReference type="Pfam" id="PF03909">
    <property type="entry name" value="BSD"/>
    <property type="match status" value="1"/>
</dbReference>
<dbReference type="SMART" id="SM00751">
    <property type="entry name" value="BSD"/>
    <property type="match status" value="1"/>
</dbReference>
<dbReference type="PANTHER" id="PTHR16019:SF5">
    <property type="entry name" value="BSD DOMAIN-CONTAINING PROTEIN 1"/>
    <property type="match status" value="1"/>
</dbReference>
<feature type="compositionally biased region" description="Basic and acidic residues" evidence="1">
    <location>
        <begin position="384"/>
        <end position="394"/>
    </location>
</feature>
<protein>
    <recommendedName>
        <fullName evidence="2">BSD domain-containing protein</fullName>
    </recommendedName>
</protein>
<organism evidence="3 4">
    <name type="scientific">Zymoseptoria tritici ST99CH_1A5</name>
    <dbReference type="NCBI Taxonomy" id="1276529"/>
    <lineage>
        <taxon>Eukaryota</taxon>
        <taxon>Fungi</taxon>
        <taxon>Dikarya</taxon>
        <taxon>Ascomycota</taxon>
        <taxon>Pezizomycotina</taxon>
        <taxon>Dothideomycetes</taxon>
        <taxon>Dothideomycetidae</taxon>
        <taxon>Mycosphaerellales</taxon>
        <taxon>Mycosphaerellaceae</taxon>
        <taxon>Zymoseptoria</taxon>
    </lineage>
</organism>
<dbReference type="InterPro" id="IPR005607">
    <property type="entry name" value="BSD_dom"/>
</dbReference>
<dbReference type="PROSITE" id="PS50858">
    <property type="entry name" value="BSD"/>
    <property type="match status" value="1"/>
</dbReference>
<reference evidence="3 4" key="1">
    <citation type="submission" date="2016-10" db="EMBL/GenBank/DDBJ databases">
        <authorList>
            <person name="Varghese N."/>
        </authorList>
    </citation>
    <scope>NUCLEOTIDE SEQUENCE [LARGE SCALE GENOMIC DNA]</scope>
</reference>
<feature type="compositionally biased region" description="Basic and acidic residues" evidence="1">
    <location>
        <begin position="1"/>
        <end position="13"/>
    </location>
</feature>
<evidence type="ECO:0000259" key="2">
    <source>
        <dbReference type="PROSITE" id="PS50858"/>
    </source>
</evidence>